<feature type="compositionally biased region" description="Polar residues" evidence="1">
    <location>
        <begin position="295"/>
        <end position="321"/>
    </location>
</feature>
<dbReference type="HOGENOM" id="CLU_045148_0_1_1"/>
<dbReference type="AlphaFoldDB" id="A0A017SP28"/>
<feature type="transmembrane region" description="Helical" evidence="2">
    <location>
        <begin position="118"/>
        <end position="144"/>
    </location>
</feature>
<evidence type="ECO:0000256" key="1">
    <source>
        <dbReference type="SAM" id="MobiDB-lite"/>
    </source>
</evidence>
<evidence type="ECO:0000259" key="3">
    <source>
        <dbReference type="Pfam" id="PF24802"/>
    </source>
</evidence>
<dbReference type="PANTHER" id="PTHR37013">
    <property type="entry name" value="INTEGRAL MEMBRANE PROTEIN (AFU_ORTHOLOGUE AFUA_1G05950)-RELATED"/>
    <property type="match status" value="1"/>
</dbReference>
<keyword evidence="2" id="KW-0472">Membrane</keyword>
<feature type="transmembrane region" description="Helical" evidence="2">
    <location>
        <begin position="164"/>
        <end position="182"/>
    </location>
</feature>
<keyword evidence="2" id="KW-0812">Transmembrane</keyword>
<reference evidence="5" key="1">
    <citation type="journal article" date="2014" name="Nat. Commun.">
        <title>Genomic adaptations of the halophilic Dead Sea filamentous fungus Eurotium rubrum.</title>
        <authorList>
            <person name="Kis-Papo T."/>
            <person name="Weig A.R."/>
            <person name="Riley R."/>
            <person name="Persoh D."/>
            <person name="Salamov A."/>
            <person name="Sun H."/>
            <person name="Lipzen A."/>
            <person name="Wasser S.P."/>
            <person name="Rambold G."/>
            <person name="Grigoriev I.V."/>
            <person name="Nevo E."/>
        </authorList>
    </citation>
    <scope>NUCLEOTIDE SEQUENCE [LARGE SCALE GENOMIC DNA]</scope>
    <source>
        <strain evidence="5">CBS 135680</strain>
    </source>
</reference>
<dbReference type="GeneID" id="63698885"/>
<feature type="region of interest" description="Disordered" evidence="1">
    <location>
        <begin position="292"/>
        <end position="329"/>
    </location>
</feature>
<keyword evidence="5" id="KW-1185">Reference proteome</keyword>
<feature type="transmembrane region" description="Helical" evidence="2">
    <location>
        <begin position="23"/>
        <end position="47"/>
    </location>
</feature>
<evidence type="ECO:0000313" key="4">
    <source>
        <dbReference type="EMBL" id="EYE98712.1"/>
    </source>
</evidence>
<sequence>MTPPNPINEITGSLYHYAPGYKILLSTFIAISWYNATELLILIFCTFRRYRGLYFWSLLVSSCLGVTPYSLGFLFKFFSTYSPFLGVSLLTVGWWCMVTGQSMVLYSRLHLVVRDERLLRKVLIMIWVNFVVLHIPTTVLTYGSNAQNVRSGEFVRGYNIMEKIQMTGFTVQELIISGIYIWETIRLLKLGWDENKRRIMHRLVGINVVMLLLDLILLALEYANQYALQITLKGMFYSIKLKLEFAVLGKLVDVVCGERLPTQLVFEEPGLPLNPVGTSVASSSHLLDARPVHTPESTAQTVRQGVSSGKNSSLEQISTWVERQRQNDS</sequence>
<dbReference type="RefSeq" id="XP_040642400.1">
    <property type="nucleotide sequence ID" value="XM_040783761.1"/>
</dbReference>
<organism evidence="4 5">
    <name type="scientific">Aspergillus ruber (strain CBS 135680)</name>
    <dbReference type="NCBI Taxonomy" id="1388766"/>
    <lineage>
        <taxon>Eukaryota</taxon>
        <taxon>Fungi</taxon>
        <taxon>Dikarya</taxon>
        <taxon>Ascomycota</taxon>
        <taxon>Pezizomycotina</taxon>
        <taxon>Eurotiomycetes</taxon>
        <taxon>Eurotiomycetidae</taxon>
        <taxon>Eurotiales</taxon>
        <taxon>Aspergillaceae</taxon>
        <taxon>Aspergillus</taxon>
        <taxon>Aspergillus subgen. Aspergillus</taxon>
    </lineage>
</organism>
<gene>
    <name evidence="4" type="ORF">EURHEDRAFT_448781</name>
</gene>
<dbReference type="OrthoDB" id="405906at2759"/>
<dbReference type="Proteomes" id="UP000019804">
    <property type="component" value="Unassembled WGS sequence"/>
</dbReference>
<proteinExistence type="predicted"/>
<dbReference type="Pfam" id="PF24802">
    <property type="entry name" value="DUF7703"/>
    <property type="match status" value="1"/>
</dbReference>
<dbReference type="STRING" id="1388766.A0A017SP28"/>
<evidence type="ECO:0000313" key="5">
    <source>
        <dbReference type="Proteomes" id="UP000019804"/>
    </source>
</evidence>
<accession>A0A017SP28</accession>
<name>A0A017SP28_ASPRC</name>
<feature type="transmembrane region" description="Helical" evidence="2">
    <location>
        <begin position="203"/>
        <end position="223"/>
    </location>
</feature>
<keyword evidence="2" id="KW-1133">Transmembrane helix</keyword>
<feature type="transmembrane region" description="Helical" evidence="2">
    <location>
        <begin position="84"/>
        <end position="106"/>
    </location>
</feature>
<dbReference type="InterPro" id="IPR056120">
    <property type="entry name" value="DUF7703"/>
</dbReference>
<evidence type="ECO:0000256" key="2">
    <source>
        <dbReference type="SAM" id="Phobius"/>
    </source>
</evidence>
<dbReference type="PANTHER" id="PTHR37013:SF6">
    <property type="entry name" value="INTEGRAL MEMBRANE PROTEIN"/>
    <property type="match status" value="1"/>
</dbReference>
<feature type="transmembrane region" description="Helical" evidence="2">
    <location>
        <begin position="54"/>
        <end position="78"/>
    </location>
</feature>
<dbReference type="EMBL" id="KK088413">
    <property type="protein sequence ID" value="EYE98712.1"/>
    <property type="molecule type" value="Genomic_DNA"/>
</dbReference>
<protein>
    <recommendedName>
        <fullName evidence="3">DUF7703 domain-containing protein</fullName>
    </recommendedName>
</protein>
<feature type="domain" description="DUF7703" evidence="3">
    <location>
        <begin position="24"/>
        <end position="253"/>
    </location>
</feature>